<dbReference type="GO" id="GO:0051480">
    <property type="term" value="P:regulation of cytosolic calcium ion concentration"/>
    <property type="evidence" value="ECO:0007669"/>
    <property type="project" value="TreeGrafter"/>
</dbReference>
<dbReference type="InterPro" id="IPR002153">
    <property type="entry name" value="TRPC_channel"/>
</dbReference>
<evidence type="ECO:0000313" key="7">
    <source>
        <dbReference type="Proteomes" id="UP001208570"/>
    </source>
</evidence>
<dbReference type="EMBL" id="JAODUP010000036">
    <property type="protein sequence ID" value="KAK2166716.1"/>
    <property type="molecule type" value="Genomic_DNA"/>
</dbReference>
<reference evidence="6" key="1">
    <citation type="journal article" date="2023" name="Mol. Biol. Evol.">
        <title>Third-Generation Sequencing Reveals the Adaptive Role of the Epigenome in Three Deep-Sea Polychaetes.</title>
        <authorList>
            <person name="Perez M."/>
            <person name="Aroh O."/>
            <person name="Sun Y."/>
            <person name="Lan Y."/>
            <person name="Juniper S.K."/>
            <person name="Young C.R."/>
            <person name="Angers B."/>
            <person name="Qian P.Y."/>
        </authorList>
    </citation>
    <scope>NUCLEOTIDE SEQUENCE</scope>
    <source>
        <strain evidence="6">P08H-3</strain>
    </source>
</reference>
<sequence length="457" mass="52059">RFSWSPEDPEIISDILFAIANILSFARTTYIMPSHELLGPLQISLGRMLGDIARFVVLFLLVLVAFMVGMTNLYRYYGNHIVDQVTNTPASQTFKGSEDNDVEWKFARTQLWMNYIDESSTLPVPFNMIPTPKSFRYGLSFLKKLLRDDEEDIKYDFSRRRGNVLPTDLDPITARLLQKKRTTYSDIIQRLVRRYLFKLDRDKSEKEKVDRVTRSEEYTDEDVCELKSLTSDITRGPSSPSGLETMDENSVVEIIKPVDARGMLLGVPAPRTLGGYQHQSSAEALRQITRRATIKRGAHRQNTPPKICSTVQLDAIQRSQRMLDARLQDLQSTNRNEELKLKSNVSEIRHLLNESQKAMNSLVSAVTSMQEDVGTMSRVVVSVHKVVTSKLSRVHSDPKQTRTKEKAAHTCSDQTERVEAQATAGSSNLFKEKRLKKVRSIKLSARRKRFSDDPASV</sequence>
<keyword evidence="5" id="KW-0472">Membrane</keyword>
<keyword evidence="7" id="KW-1185">Reference proteome</keyword>
<proteinExistence type="predicted"/>
<gene>
    <name evidence="6" type="ORF">LSH36_36g02028</name>
</gene>
<evidence type="ECO:0000256" key="5">
    <source>
        <dbReference type="SAM" id="Phobius"/>
    </source>
</evidence>
<feature type="region of interest" description="Disordered" evidence="4">
    <location>
        <begin position="392"/>
        <end position="431"/>
    </location>
</feature>
<dbReference type="AlphaFoldDB" id="A0AAD9K8Z2"/>
<dbReference type="PANTHER" id="PTHR10117:SF54">
    <property type="entry name" value="TRANSIENT RECEPTOR POTENTIAL-GAMMA PROTEIN"/>
    <property type="match status" value="1"/>
</dbReference>
<name>A0AAD9K8Z2_9ANNE</name>
<comment type="caution">
    <text evidence="6">The sequence shown here is derived from an EMBL/GenBank/DDBJ whole genome shotgun (WGS) entry which is preliminary data.</text>
</comment>
<evidence type="ECO:0000313" key="6">
    <source>
        <dbReference type="EMBL" id="KAK2166716.1"/>
    </source>
</evidence>
<dbReference type="PANTHER" id="PTHR10117">
    <property type="entry name" value="TRANSIENT RECEPTOR POTENTIAL CHANNEL"/>
    <property type="match status" value="1"/>
</dbReference>
<feature type="compositionally biased region" description="Basic and acidic residues" evidence="4">
    <location>
        <begin position="394"/>
        <end position="419"/>
    </location>
</feature>
<keyword evidence="2" id="KW-0406">Ion transport</keyword>
<evidence type="ECO:0000256" key="4">
    <source>
        <dbReference type="SAM" id="MobiDB-lite"/>
    </source>
</evidence>
<evidence type="ECO:0000256" key="3">
    <source>
        <dbReference type="ARBA" id="ARBA00023303"/>
    </source>
</evidence>
<dbReference type="Proteomes" id="UP001208570">
    <property type="component" value="Unassembled WGS sequence"/>
</dbReference>
<organism evidence="6 7">
    <name type="scientific">Paralvinella palmiformis</name>
    <dbReference type="NCBI Taxonomy" id="53620"/>
    <lineage>
        <taxon>Eukaryota</taxon>
        <taxon>Metazoa</taxon>
        <taxon>Spiralia</taxon>
        <taxon>Lophotrochozoa</taxon>
        <taxon>Annelida</taxon>
        <taxon>Polychaeta</taxon>
        <taxon>Sedentaria</taxon>
        <taxon>Canalipalpata</taxon>
        <taxon>Terebellida</taxon>
        <taxon>Terebelliformia</taxon>
        <taxon>Alvinellidae</taxon>
        <taxon>Paralvinella</taxon>
    </lineage>
</organism>
<keyword evidence="5" id="KW-1133">Transmembrane helix</keyword>
<accession>A0AAD9K8Z2</accession>
<feature type="transmembrane region" description="Helical" evidence="5">
    <location>
        <begin position="12"/>
        <end position="32"/>
    </location>
</feature>
<dbReference type="GO" id="GO:0005886">
    <property type="term" value="C:plasma membrane"/>
    <property type="evidence" value="ECO:0007669"/>
    <property type="project" value="TreeGrafter"/>
</dbReference>
<evidence type="ECO:0000256" key="1">
    <source>
        <dbReference type="ARBA" id="ARBA00022448"/>
    </source>
</evidence>
<dbReference type="GO" id="GO:0015279">
    <property type="term" value="F:store-operated calcium channel activity"/>
    <property type="evidence" value="ECO:0007669"/>
    <property type="project" value="TreeGrafter"/>
</dbReference>
<feature type="non-terminal residue" evidence="6">
    <location>
        <position position="457"/>
    </location>
</feature>
<evidence type="ECO:0008006" key="8">
    <source>
        <dbReference type="Google" id="ProtNLM"/>
    </source>
</evidence>
<feature type="transmembrane region" description="Helical" evidence="5">
    <location>
        <begin position="52"/>
        <end position="74"/>
    </location>
</feature>
<evidence type="ECO:0000256" key="2">
    <source>
        <dbReference type="ARBA" id="ARBA00023065"/>
    </source>
</evidence>
<keyword evidence="3" id="KW-0407">Ion channel</keyword>
<keyword evidence="5" id="KW-0812">Transmembrane</keyword>
<protein>
    <recommendedName>
        <fullName evidence="8">Ion transport domain-containing protein</fullName>
    </recommendedName>
</protein>
<keyword evidence="1" id="KW-0813">Transport</keyword>
<dbReference type="GO" id="GO:0070679">
    <property type="term" value="F:inositol 1,4,5 trisphosphate binding"/>
    <property type="evidence" value="ECO:0007669"/>
    <property type="project" value="TreeGrafter"/>
</dbReference>
<dbReference type="GO" id="GO:0034703">
    <property type="term" value="C:cation channel complex"/>
    <property type="evidence" value="ECO:0007669"/>
    <property type="project" value="TreeGrafter"/>
</dbReference>